<reference evidence="2 3" key="1">
    <citation type="submission" date="2019-07" db="EMBL/GenBank/DDBJ databases">
        <title>Whole genome shotgun sequence of Cerasibacillus quisquiliarum NBRC 102429.</title>
        <authorList>
            <person name="Hosoyama A."/>
            <person name="Uohara A."/>
            <person name="Ohji S."/>
            <person name="Ichikawa N."/>
        </authorList>
    </citation>
    <scope>NUCLEOTIDE SEQUENCE [LARGE SCALE GENOMIC DNA]</scope>
    <source>
        <strain evidence="2 3">NBRC 102429</strain>
    </source>
</reference>
<dbReference type="GO" id="GO:0016787">
    <property type="term" value="F:hydrolase activity"/>
    <property type="evidence" value="ECO:0007669"/>
    <property type="project" value="UniProtKB-KW"/>
</dbReference>
<accession>A0A511V209</accession>
<dbReference type="PANTHER" id="PTHR34180:SF1">
    <property type="entry name" value="BETA-ALANYL-DOPAMINE_CARCININE HYDROLASE"/>
    <property type="match status" value="1"/>
</dbReference>
<dbReference type="NCBIfam" id="NF040521">
    <property type="entry name" value="C45_proenzyme"/>
    <property type="match status" value="1"/>
</dbReference>
<dbReference type="PANTHER" id="PTHR34180">
    <property type="entry name" value="PEPTIDASE C45"/>
    <property type="match status" value="1"/>
</dbReference>
<dbReference type="CDD" id="cd01935">
    <property type="entry name" value="Ntn_CGH_like"/>
    <property type="match status" value="1"/>
</dbReference>
<dbReference type="AlphaFoldDB" id="A0A511V209"/>
<dbReference type="Gene3D" id="3.60.60.10">
    <property type="entry name" value="Penicillin V Acylase, Chain A"/>
    <property type="match status" value="1"/>
</dbReference>
<evidence type="ECO:0000259" key="1">
    <source>
        <dbReference type="Pfam" id="PF03417"/>
    </source>
</evidence>
<protein>
    <submittedName>
        <fullName evidence="2">Choloylglycine hydrolase</fullName>
    </submittedName>
</protein>
<dbReference type="Proteomes" id="UP000321491">
    <property type="component" value="Unassembled WGS sequence"/>
</dbReference>
<keyword evidence="3" id="KW-1185">Reference proteome</keyword>
<evidence type="ECO:0000313" key="3">
    <source>
        <dbReference type="Proteomes" id="UP000321491"/>
    </source>
</evidence>
<dbReference type="InterPro" id="IPR005079">
    <property type="entry name" value="Peptidase_C45_hydrolase"/>
</dbReference>
<evidence type="ECO:0000313" key="2">
    <source>
        <dbReference type="EMBL" id="GEN31372.1"/>
    </source>
</evidence>
<keyword evidence="2" id="KW-0378">Hydrolase</keyword>
<comment type="caution">
    <text evidence="2">The sequence shown here is derived from an EMBL/GenBank/DDBJ whole genome shotgun (WGS) entry which is preliminary data.</text>
</comment>
<dbReference type="EMBL" id="BJXW01000015">
    <property type="protein sequence ID" value="GEN31372.1"/>
    <property type="molecule type" value="Genomic_DNA"/>
</dbReference>
<dbReference type="SUPFAM" id="SSF56235">
    <property type="entry name" value="N-terminal nucleophile aminohydrolases (Ntn hydrolases)"/>
    <property type="match status" value="1"/>
</dbReference>
<proteinExistence type="predicted"/>
<sequence length="348" mass="40871">MKHVYSDILEFRGSHYDFGKRQGELLRKSFMLSNREREWRLRKPRFSIDVNETKQAFQRFSPQIWEELLGLRDGLDCSLERVLKNFSGYRLDYVRSGCSIVTGKDFFVRNYDYHPKTYDGRFVLYEPTDGGYATIAPSSRVTGRMDGMNEKGLVMGYNFMHRKKPGDGFVCTMIGRFILENCQTTKEAVQLLKEIPHRHSFSYTLFDQNGDSIIVETTPRQVIERRASVCTNHFELLTEENRYHLDDSKRRLSILQEAIERDLTAMEAFRLLNDSKRGIFSKDYRNWSGTIHTTIYFPKQLRMGFALGEVDKPFIFDFKKWLNGESLNLDRIDGYLETDIPFAQMEAH</sequence>
<gene>
    <name evidence="2" type="ORF">CQU01_16100</name>
</gene>
<dbReference type="InterPro" id="IPR047801">
    <property type="entry name" value="Peptidase_C45"/>
</dbReference>
<dbReference type="RefSeq" id="WP_146937511.1">
    <property type="nucleotide sequence ID" value="NZ_BJXW01000015.1"/>
</dbReference>
<dbReference type="OrthoDB" id="8617387at2"/>
<dbReference type="InterPro" id="IPR047794">
    <property type="entry name" value="C45_proenzyme-like"/>
</dbReference>
<dbReference type="InterPro" id="IPR029055">
    <property type="entry name" value="Ntn_hydrolases_N"/>
</dbReference>
<feature type="domain" description="Peptidase C45 hydrolase" evidence="1">
    <location>
        <begin position="103"/>
        <end position="309"/>
    </location>
</feature>
<name>A0A511V209_9BACI</name>
<organism evidence="2 3">
    <name type="scientific">Cerasibacillus quisquiliarum</name>
    <dbReference type="NCBI Taxonomy" id="227865"/>
    <lineage>
        <taxon>Bacteria</taxon>
        <taxon>Bacillati</taxon>
        <taxon>Bacillota</taxon>
        <taxon>Bacilli</taxon>
        <taxon>Bacillales</taxon>
        <taxon>Bacillaceae</taxon>
        <taxon>Cerasibacillus</taxon>
    </lineage>
</organism>
<dbReference type="Pfam" id="PF03417">
    <property type="entry name" value="AAT"/>
    <property type="match status" value="1"/>
</dbReference>